<dbReference type="InterPro" id="IPR029472">
    <property type="entry name" value="Copia-like_N"/>
</dbReference>
<comment type="caution">
    <text evidence="2">The sequence shown here is derived from an EMBL/GenBank/DDBJ whole genome shotgun (WGS) entry which is preliminary data.</text>
</comment>
<dbReference type="AlphaFoldDB" id="A0ABD1NAI3"/>
<feature type="domain" description="Retrotransposon Copia-like N-terminal" evidence="1">
    <location>
        <begin position="17"/>
        <end position="63"/>
    </location>
</feature>
<keyword evidence="3" id="KW-1185">Reference proteome</keyword>
<dbReference type="Proteomes" id="UP001603857">
    <property type="component" value="Unassembled WGS sequence"/>
</dbReference>
<proteinExistence type="predicted"/>
<evidence type="ECO:0000313" key="3">
    <source>
        <dbReference type="Proteomes" id="UP001603857"/>
    </source>
</evidence>
<evidence type="ECO:0000259" key="1">
    <source>
        <dbReference type="Pfam" id="PF14244"/>
    </source>
</evidence>
<dbReference type="EMBL" id="JBGMDY010000002">
    <property type="protein sequence ID" value="KAL2345126.1"/>
    <property type="molecule type" value="Genomic_DNA"/>
</dbReference>
<dbReference type="PANTHER" id="PTHR37610:SF55">
    <property type="entry name" value="RETROTRANSPOSON COPIA-LIKE N-TERMINAL DOMAIN-CONTAINING PROTEIN"/>
    <property type="match status" value="1"/>
</dbReference>
<name>A0ABD1NAI3_9FABA</name>
<protein>
    <recommendedName>
        <fullName evidence="1">Retrotransposon Copia-like N-terminal domain-containing protein</fullName>
    </recommendedName>
</protein>
<gene>
    <name evidence="2" type="ORF">Fmac_006411</name>
</gene>
<evidence type="ECO:0000313" key="2">
    <source>
        <dbReference type="EMBL" id="KAL2345126.1"/>
    </source>
</evidence>
<dbReference type="Pfam" id="PF14244">
    <property type="entry name" value="Retrotran_gag_3"/>
    <property type="match status" value="1"/>
</dbReference>
<sequence>MIMAKSGIDSESPYYIHANESPGAVLVSVKLNGENYHPWSRSMFMALKSKNKEQFIDGTIVKPLKTDPMFKAWDRCNTMILSWLIHSLEPEITESVLWIDNAQDVWKDLQDRYYQGDVFRISDLQETIYMLKQGDLTITAYYTQLKTLWQELDNFRPIPTCKYAVACDCDLLPTVRSYRENDNVIRFHKGLNEQYSSVRSNIMLMEPLPNITKVFSLLIQQERQFNSVIVDSKALAVIDQHGFRGKPPSRGGRAGRFIKGGRSHNGKVCTYCNKLGHTIETCYKKHGYPPHFKKGGLAHNCYNEEYDEDSPILDESASDFLKKEKGENSLGFTAEQHKALLSMLTQQQSHHTANHITTYELSSTSDPQSGIVCTFSTNLNSNIWILDSGATDHICRSIKLFQCLRRIKPVKIHLPDGKCVATNLMWIYFFLRRLLSC</sequence>
<dbReference type="PANTHER" id="PTHR37610">
    <property type="entry name" value="CCHC-TYPE DOMAIN-CONTAINING PROTEIN"/>
    <property type="match status" value="1"/>
</dbReference>
<accession>A0ABD1NAI3</accession>
<reference evidence="2 3" key="1">
    <citation type="submission" date="2024-08" db="EMBL/GenBank/DDBJ databases">
        <title>Insights into the chromosomal genome structure of Flemingia macrophylla.</title>
        <authorList>
            <person name="Ding Y."/>
            <person name="Zhao Y."/>
            <person name="Bi W."/>
            <person name="Wu M."/>
            <person name="Zhao G."/>
            <person name="Gong Y."/>
            <person name="Li W."/>
            <person name="Zhang P."/>
        </authorList>
    </citation>
    <scope>NUCLEOTIDE SEQUENCE [LARGE SCALE GENOMIC DNA]</scope>
    <source>
        <strain evidence="2">DYQJB</strain>
        <tissue evidence="2">Leaf</tissue>
    </source>
</reference>
<organism evidence="2 3">
    <name type="scientific">Flemingia macrophylla</name>
    <dbReference type="NCBI Taxonomy" id="520843"/>
    <lineage>
        <taxon>Eukaryota</taxon>
        <taxon>Viridiplantae</taxon>
        <taxon>Streptophyta</taxon>
        <taxon>Embryophyta</taxon>
        <taxon>Tracheophyta</taxon>
        <taxon>Spermatophyta</taxon>
        <taxon>Magnoliopsida</taxon>
        <taxon>eudicotyledons</taxon>
        <taxon>Gunneridae</taxon>
        <taxon>Pentapetalae</taxon>
        <taxon>rosids</taxon>
        <taxon>fabids</taxon>
        <taxon>Fabales</taxon>
        <taxon>Fabaceae</taxon>
        <taxon>Papilionoideae</taxon>
        <taxon>50 kb inversion clade</taxon>
        <taxon>NPAAA clade</taxon>
        <taxon>indigoferoid/millettioid clade</taxon>
        <taxon>Phaseoleae</taxon>
        <taxon>Flemingia</taxon>
    </lineage>
</organism>